<evidence type="ECO:0000256" key="1">
    <source>
        <dbReference type="ARBA" id="ARBA00005278"/>
    </source>
</evidence>
<dbReference type="PANTHER" id="PTHR22550:SF5">
    <property type="entry name" value="LEUCINE ZIPPER PROTEIN 4"/>
    <property type="match status" value="1"/>
</dbReference>
<keyword evidence="3" id="KW-1133">Transmembrane helix</keyword>
<keyword evidence="5" id="KW-1185">Reference proteome</keyword>
<keyword evidence="2 3" id="KW-0472">Membrane</keyword>
<dbReference type="AlphaFoldDB" id="A0A926DAH3"/>
<evidence type="ECO:0000313" key="5">
    <source>
        <dbReference type="Proteomes" id="UP000620366"/>
    </source>
</evidence>
<dbReference type="GO" id="GO:0009847">
    <property type="term" value="P:spore germination"/>
    <property type="evidence" value="ECO:0007669"/>
    <property type="project" value="InterPro"/>
</dbReference>
<feature type="transmembrane region" description="Helical" evidence="3">
    <location>
        <begin position="298"/>
        <end position="320"/>
    </location>
</feature>
<feature type="transmembrane region" description="Helical" evidence="3">
    <location>
        <begin position="391"/>
        <end position="409"/>
    </location>
</feature>
<comment type="caution">
    <text evidence="4">The sequence shown here is derived from an EMBL/GenBank/DDBJ whole genome shotgun (WGS) entry which is preliminary data.</text>
</comment>
<evidence type="ECO:0000256" key="3">
    <source>
        <dbReference type="SAM" id="Phobius"/>
    </source>
</evidence>
<dbReference type="Pfam" id="PF03323">
    <property type="entry name" value="GerA"/>
    <property type="match status" value="1"/>
</dbReference>
<evidence type="ECO:0000313" key="4">
    <source>
        <dbReference type="EMBL" id="MBC8535405.1"/>
    </source>
</evidence>
<feature type="transmembrane region" description="Helical" evidence="3">
    <location>
        <begin position="365"/>
        <end position="385"/>
    </location>
</feature>
<dbReference type="EMBL" id="JACRSP010000001">
    <property type="protein sequence ID" value="MBC8535405.1"/>
    <property type="molecule type" value="Genomic_DNA"/>
</dbReference>
<dbReference type="InterPro" id="IPR050768">
    <property type="entry name" value="UPF0353/GerABKA_families"/>
</dbReference>
<protein>
    <submittedName>
        <fullName evidence="4">Spore germination protein</fullName>
    </submittedName>
</protein>
<comment type="similarity">
    <text evidence="1">Belongs to the GerABKA family.</text>
</comment>
<feature type="transmembrane region" description="Helical" evidence="3">
    <location>
        <begin position="340"/>
        <end position="358"/>
    </location>
</feature>
<dbReference type="PIRSF" id="PIRSF005690">
    <property type="entry name" value="GerBA"/>
    <property type="match status" value="1"/>
</dbReference>
<evidence type="ECO:0000256" key="2">
    <source>
        <dbReference type="ARBA" id="ARBA00023136"/>
    </source>
</evidence>
<dbReference type="RefSeq" id="WP_249299121.1">
    <property type="nucleotide sequence ID" value="NZ_JACRSP010000001.1"/>
</dbReference>
<dbReference type="PANTHER" id="PTHR22550">
    <property type="entry name" value="SPORE GERMINATION PROTEIN"/>
    <property type="match status" value="1"/>
</dbReference>
<accession>A0A926DAH3</accession>
<name>A0A926DAH3_9FIRM</name>
<keyword evidence="3" id="KW-0812">Transmembrane</keyword>
<reference evidence="4" key="1">
    <citation type="submission" date="2020-08" db="EMBL/GenBank/DDBJ databases">
        <title>Genome public.</title>
        <authorList>
            <person name="Liu C."/>
            <person name="Sun Q."/>
        </authorList>
    </citation>
    <scope>NUCLEOTIDE SEQUENCE</scope>
    <source>
        <strain evidence="4">BX7</strain>
    </source>
</reference>
<sequence>MKQNIDGMNPKDIKIPKKLDDAIDIIHSLFQNDQTIRYRFVQNRHNPNVRFCLVVVDAMVNSRIINENIIRPLAESEILTPGAGLFDAVYTQTLTTIELAEAENFGDALPSLLMGDTLLFIDGCPRCVGIDTKGYSARSVSEPPGEEILKGPREGFTETILPNCSLIRRKIQTHHLKFEFSRCGKSTETQVCLCYIDNIADPKLVERMRRKIDEYDLGSMLDSNYLAEVSHLGALSPFKTVATTERPDVVAAKLLEGRVAVLVDGTPVVITAPTLFIELFQTSEDYYVNYIYASFSRLLRLVGFFLCITVPALYVSMVTFSQEMLPTKLIVSISNARQGVPFPTVLEAFALLIIFDILKETGLRGTTGIGSALGIVGSLVLGQAAVEAKFISAPIVIVIAFSGVTSILVPKLSGAILFCKYTILTATALLGIYGFSLALLAIFLHLFSLESFGVPYLAYSSVSAHRTLKDSPVRSPWTVMRRRPFFASRSNQIRKGRRHE</sequence>
<dbReference type="InterPro" id="IPR004995">
    <property type="entry name" value="Spore_Ger"/>
</dbReference>
<dbReference type="Proteomes" id="UP000620366">
    <property type="component" value="Unassembled WGS sequence"/>
</dbReference>
<organism evidence="4 5">
    <name type="scientific">Feifania hominis</name>
    <dbReference type="NCBI Taxonomy" id="2763660"/>
    <lineage>
        <taxon>Bacteria</taxon>
        <taxon>Bacillati</taxon>
        <taxon>Bacillota</taxon>
        <taxon>Clostridia</taxon>
        <taxon>Eubacteriales</taxon>
        <taxon>Feifaniaceae</taxon>
        <taxon>Feifania</taxon>
    </lineage>
</organism>
<feature type="transmembrane region" description="Helical" evidence="3">
    <location>
        <begin position="421"/>
        <end position="447"/>
    </location>
</feature>
<dbReference type="GO" id="GO:0016020">
    <property type="term" value="C:membrane"/>
    <property type="evidence" value="ECO:0007669"/>
    <property type="project" value="InterPro"/>
</dbReference>
<proteinExistence type="inferred from homology"/>
<gene>
    <name evidence="4" type="ORF">H8695_01675</name>
</gene>